<dbReference type="InterPro" id="IPR002347">
    <property type="entry name" value="SDR_fam"/>
</dbReference>
<dbReference type="AlphaFoldDB" id="A0A9P7U6H3"/>
<keyword evidence="3" id="KW-1185">Reference proteome</keyword>
<name>A0A9P7U6H3_9PEZI</name>
<dbReference type="SUPFAM" id="SSF51735">
    <property type="entry name" value="NAD(P)-binding Rossmann-fold domains"/>
    <property type="match status" value="1"/>
</dbReference>
<proteinExistence type="predicted"/>
<accession>A0A9P7U6H3</accession>
<organism evidence="2 3">
    <name type="scientific">Colletotrichum scovillei</name>
    <dbReference type="NCBI Taxonomy" id="1209932"/>
    <lineage>
        <taxon>Eukaryota</taxon>
        <taxon>Fungi</taxon>
        <taxon>Dikarya</taxon>
        <taxon>Ascomycota</taxon>
        <taxon>Pezizomycotina</taxon>
        <taxon>Sordariomycetes</taxon>
        <taxon>Hypocreomycetidae</taxon>
        <taxon>Glomerellales</taxon>
        <taxon>Glomerellaceae</taxon>
        <taxon>Colletotrichum</taxon>
        <taxon>Colletotrichum acutatum species complex</taxon>
    </lineage>
</organism>
<dbReference type="Proteomes" id="UP000699042">
    <property type="component" value="Unassembled WGS sequence"/>
</dbReference>
<dbReference type="Gene3D" id="3.40.50.720">
    <property type="entry name" value="NAD(P)-binding Rossmann-like Domain"/>
    <property type="match status" value="1"/>
</dbReference>
<reference evidence="2" key="1">
    <citation type="submission" date="2021-05" db="EMBL/GenBank/DDBJ databases">
        <title>Comparative genomics of three Colletotrichum scovillei strains and genetic complementation revealed genes involved fungal growth and virulence on chili pepper.</title>
        <authorList>
            <person name="Hsieh D.-K."/>
            <person name="Chuang S.-C."/>
            <person name="Chen C.-Y."/>
            <person name="Chao Y.-T."/>
            <person name="Lu M.-Y.J."/>
            <person name="Lee M.-H."/>
            <person name="Shih M.-C."/>
        </authorList>
    </citation>
    <scope>NUCLEOTIDE SEQUENCE</scope>
    <source>
        <strain evidence="2">Coll-153</strain>
    </source>
</reference>
<sequence>MSFNDKTIAMTGAASVIGRTTAVHLASRGTSLATFDVQSEALKAVADELKTSVPIYLTSSSPRRSETGSKTHRNGLGA</sequence>
<comment type="caution">
    <text evidence="2">The sequence shown here is derived from an EMBL/GenBank/DDBJ whole genome shotgun (WGS) entry which is preliminary data.</text>
</comment>
<feature type="region of interest" description="Disordered" evidence="1">
    <location>
        <begin position="59"/>
        <end position="78"/>
    </location>
</feature>
<evidence type="ECO:0000256" key="1">
    <source>
        <dbReference type="SAM" id="MobiDB-lite"/>
    </source>
</evidence>
<dbReference type="InterPro" id="IPR036291">
    <property type="entry name" value="NAD(P)-bd_dom_sf"/>
</dbReference>
<dbReference type="EMBL" id="JAESDN010000011">
    <property type="protein sequence ID" value="KAG7044111.1"/>
    <property type="molecule type" value="Genomic_DNA"/>
</dbReference>
<gene>
    <name evidence="2" type="ORF">JMJ77_011928</name>
</gene>
<evidence type="ECO:0000313" key="2">
    <source>
        <dbReference type="EMBL" id="KAG7044111.1"/>
    </source>
</evidence>
<evidence type="ECO:0000313" key="3">
    <source>
        <dbReference type="Proteomes" id="UP000699042"/>
    </source>
</evidence>
<protein>
    <submittedName>
        <fullName evidence="2">3-oxoacyl-(Acyl-carrier-protein) reductase</fullName>
    </submittedName>
</protein>
<dbReference type="Pfam" id="PF00106">
    <property type="entry name" value="adh_short"/>
    <property type="match status" value="1"/>
</dbReference>